<dbReference type="Gene3D" id="1.10.1740.10">
    <property type="match status" value="1"/>
</dbReference>
<dbReference type="InterPro" id="IPR013325">
    <property type="entry name" value="RNA_pol_sigma_r2"/>
</dbReference>
<dbReference type="RefSeq" id="WP_186876585.1">
    <property type="nucleotide sequence ID" value="NZ_JACOPF010000003.1"/>
</dbReference>
<dbReference type="GO" id="GO:0003677">
    <property type="term" value="F:DNA binding"/>
    <property type="evidence" value="ECO:0007669"/>
    <property type="project" value="InterPro"/>
</dbReference>
<dbReference type="PANTHER" id="PTHR43133">
    <property type="entry name" value="RNA POLYMERASE ECF-TYPE SIGMA FACTO"/>
    <property type="match status" value="1"/>
</dbReference>
<sequence length="182" mass="20734">MDQLENRLDSQTGGRGKHKEELRLVRKAKAGDTKSFSALYAQIYIELYKFALYTLRHPQDAEDAVSEAVTAAYENITKLKSETSFRNWMFTILANQCRKRFIKREKDEELTEDIAQPEIDYGQKADVRAALETLSEEERLIVSFSVFGGYKSAEIGGMLGIEAATVRSKKNRALGKMRKILE</sequence>
<keyword evidence="2" id="KW-0805">Transcription regulation</keyword>
<accession>A0A923LJL8</accession>
<dbReference type="GO" id="GO:0016987">
    <property type="term" value="F:sigma factor activity"/>
    <property type="evidence" value="ECO:0007669"/>
    <property type="project" value="UniProtKB-KW"/>
</dbReference>
<dbReference type="InterPro" id="IPR013324">
    <property type="entry name" value="RNA_pol_sigma_r3/r4-like"/>
</dbReference>
<evidence type="ECO:0000256" key="2">
    <source>
        <dbReference type="ARBA" id="ARBA00023015"/>
    </source>
</evidence>
<dbReference type="InterPro" id="IPR014284">
    <property type="entry name" value="RNA_pol_sigma-70_dom"/>
</dbReference>
<comment type="caution">
    <text evidence="8">The sequence shown here is derived from an EMBL/GenBank/DDBJ whole genome shotgun (WGS) entry which is preliminary data.</text>
</comment>
<dbReference type="Pfam" id="PF08281">
    <property type="entry name" value="Sigma70_r4_2"/>
    <property type="match status" value="1"/>
</dbReference>
<evidence type="ECO:0000313" key="8">
    <source>
        <dbReference type="EMBL" id="MBC5689921.1"/>
    </source>
</evidence>
<gene>
    <name evidence="8" type="ORF">H8S37_13470</name>
</gene>
<dbReference type="InterPro" id="IPR013249">
    <property type="entry name" value="RNA_pol_sigma70_r4_t2"/>
</dbReference>
<dbReference type="SUPFAM" id="SSF88946">
    <property type="entry name" value="Sigma2 domain of RNA polymerase sigma factors"/>
    <property type="match status" value="1"/>
</dbReference>
<dbReference type="Proteomes" id="UP000652477">
    <property type="component" value="Unassembled WGS sequence"/>
</dbReference>
<evidence type="ECO:0000256" key="4">
    <source>
        <dbReference type="ARBA" id="ARBA00023163"/>
    </source>
</evidence>
<keyword evidence="9" id="KW-1185">Reference proteome</keyword>
<keyword evidence="4" id="KW-0804">Transcription</keyword>
<dbReference type="Pfam" id="PF04542">
    <property type="entry name" value="Sigma70_r2"/>
    <property type="match status" value="1"/>
</dbReference>
<dbReference type="Gene3D" id="1.10.10.10">
    <property type="entry name" value="Winged helix-like DNA-binding domain superfamily/Winged helix DNA-binding domain"/>
    <property type="match status" value="1"/>
</dbReference>
<dbReference type="EMBL" id="JACOPF010000003">
    <property type="protein sequence ID" value="MBC5689921.1"/>
    <property type="molecule type" value="Genomic_DNA"/>
</dbReference>
<feature type="domain" description="RNA polymerase sigma factor 70 region 4 type 2" evidence="7">
    <location>
        <begin position="126"/>
        <end position="177"/>
    </location>
</feature>
<evidence type="ECO:0000313" key="9">
    <source>
        <dbReference type="Proteomes" id="UP000652477"/>
    </source>
</evidence>
<keyword evidence="3" id="KW-0731">Sigma factor</keyword>
<organism evidence="8 9">
    <name type="scientific">Mediterraneibacter hominis</name>
    <dbReference type="NCBI Taxonomy" id="2763054"/>
    <lineage>
        <taxon>Bacteria</taxon>
        <taxon>Bacillati</taxon>
        <taxon>Bacillota</taxon>
        <taxon>Clostridia</taxon>
        <taxon>Lachnospirales</taxon>
        <taxon>Lachnospiraceae</taxon>
        <taxon>Mediterraneibacter</taxon>
    </lineage>
</organism>
<dbReference type="AlphaFoldDB" id="A0A923LJL8"/>
<dbReference type="InterPro" id="IPR036388">
    <property type="entry name" value="WH-like_DNA-bd_sf"/>
</dbReference>
<dbReference type="SUPFAM" id="SSF88659">
    <property type="entry name" value="Sigma3 and sigma4 domains of RNA polymerase sigma factors"/>
    <property type="match status" value="1"/>
</dbReference>
<protein>
    <submittedName>
        <fullName evidence="8">RNA polymerase sigma factor</fullName>
    </submittedName>
</protein>
<feature type="domain" description="RNA polymerase sigma-70 region 2" evidence="6">
    <location>
        <begin position="39"/>
        <end position="104"/>
    </location>
</feature>
<dbReference type="CDD" id="cd06171">
    <property type="entry name" value="Sigma70_r4"/>
    <property type="match status" value="1"/>
</dbReference>
<reference evidence="8" key="1">
    <citation type="submission" date="2020-08" db="EMBL/GenBank/DDBJ databases">
        <title>Genome public.</title>
        <authorList>
            <person name="Liu C."/>
            <person name="Sun Q."/>
        </authorList>
    </citation>
    <scope>NUCLEOTIDE SEQUENCE</scope>
    <source>
        <strain evidence="8">NSJ-55</strain>
    </source>
</reference>
<feature type="region of interest" description="Disordered" evidence="5">
    <location>
        <begin position="1"/>
        <end position="20"/>
    </location>
</feature>
<dbReference type="PANTHER" id="PTHR43133:SF51">
    <property type="entry name" value="RNA POLYMERASE SIGMA FACTOR"/>
    <property type="match status" value="1"/>
</dbReference>
<dbReference type="GO" id="GO:0006352">
    <property type="term" value="P:DNA-templated transcription initiation"/>
    <property type="evidence" value="ECO:0007669"/>
    <property type="project" value="InterPro"/>
</dbReference>
<evidence type="ECO:0000256" key="5">
    <source>
        <dbReference type="SAM" id="MobiDB-lite"/>
    </source>
</evidence>
<dbReference type="InterPro" id="IPR039425">
    <property type="entry name" value="RNA_pol_sigma-70-like"/>
</dbReference>
<name>A0A923LJL8_9FIRM</name>
<comment type="similarity">
    <text evidence="1">Belongs to the sigma-70 factor family. ECF subfamily.</text>
</comment>
<dbReference type="InterPro" id="IPR007627">
    <property type="entry name" value="RNA_pol_sigma70_r2"/>
</dbReference>
<dbReference type="NCBIfam" id="TIGR02937">
    <property type="entry name" value="sigma70-ECF"/>
    <property type="match status" value="1"/>
</dbReference>
<evidence type="ECO:0000259" key="7">
    <source>
        <dbReference type="Pfam" id="PF08281"/>
    </source>
</evidence>
<evidence type="ECO:0000256" key="1">
    <source>
        <dbReference type="ARBA" id="ARBA00010641"/>
    </source>
</evidence>
<evidence type="ECO:0000259" key="6">
    <source>
        <dbReference type="Pfam" id="PF04542"/>
    </source>
</evidence>
<evidence type="ECO:0000256" key="3">
    <source>
        <dbReference type="ARBA" id="ARBA00023082"/>
    </source>
</evidence>
<proteinExistence type="inferred from homology"/>